<dbReference type="GO" id="GO:0000160">
    <property type="term" value="P:phosphorelay signal transduction system"/>
    <property type="evidence" value="ECO:0007669"/>
    <property type="project" value="InterPro"/>
</dbReference>
<dbReference type="GO" id="GO:0006355">
    <property type="term" value="P:regulation of DNA-templated transcription"/>
    <property type="evidence" value="ECO:0007669"/>
    <property type="project" value="InterPro"/>
</dbReference>
<dbReference type="RefSeq" id="WP_267927002.1">
    <property type="nucleotide sequence ID" value="NZ_AP024233.1"/>
</dbReference>
<evidence type="ECO:0000259" key="7">
    <source>
        <dbReference type="PROSITE" id="PS50110"/>
    </source>
</evidence>
<dbReference type="InterPro" id="IPR039420">
    <property type="entry name" value="WalR-like"/>
</dbReference>
<sequence length="213" mass="23697">MPIRIVIADDHKIVRDGLSLLIERQHGLELVGQAENGRKAVELVREKQPDVVIMDLSMPEMNGIDAASEIVEENPRCKVIILSMHADKRFVNGALQAGVSGFLLKECAFKELNNAVQAVCNNQTYLSPQVAHTVINDYRQHLLSANKEEKLTTRERAVLQLLAEGYSTREIASKLNVSVKTIEARRRNIMDKLGISSVAGLVKYAIREGLTEL</sequence>
<dbReference type="SUPFAM" id="SSF52172">
    <property type="entry name" value="CheY-like"/>
    <property type="match status" value="1"/>
</dbReference>
<dbReference type="InterPro" id="IPR000792">
    <property type="entry name" value="Tscrpt_reg_LuxR_C"/>
</dbReference>
<evidence type="ECO:0000256" key="3">
    <source>
        <dbReference type="ARBA" id="ARBA00023125"/>
    </source>
</evidence>
<feature type="domain" description="HTH luxR-type" evidence="6">
    <location>
        <begin position="144"/>
        <end position="209"/>
    </location>
</feature>
<dbReference type="CDD" id="cd17535">
    <property type="entry name" value="REC_NarL-like"/>
    <property type="match status" value="1"/>
</dbReference>
<evidence type="ECO:0000256" key="1">
    <source>
        <dbReference type="ARBA" id="ARBA00022553"/>
    </source>
</evidence>
<evidence type="ECO:0000256" key="4">
    <source>
        <dbReference type="ARBA" id="ARBA00023163"/>
    </source>
</evidence>
<evidence type="ECO:0000259" key="6">
    <source>
        <dbReference type="PROSITE" id="PS50043"/>
    </source>
</evidence>
<dbReference type="PROSITE" id="PS50110">
    <property type="entry name" value="RESPONSE_REGULATORY"/>
    <property type="match status" value="1"/>
</dbReference>
<keyword evidence="2" id="KW-0805">Transcription regulation</keyword>
<gene>
    <name evidence="8" type="ORF">GF1_26430</name>
</gene>
<proteinExistence type="predicted"/>
<evidence type="ECO:0000313" key="8">
    <source>
        <dbReference type="EMBL" id="BCO10267.1"/>
    </source>
</evidence>
<keyword evidence="3 8" id="KW-0238">DNA-binding</keyword>
<dbReference type="InterPro" id="IPR011006">
    <property type="entry name" value="CheY-like_superfamily"/>
</dbReference>
<dbReference type="PRINTS" id="PR00038">
    <property type="entry name" value="HTHLUXR"/>
</dbReference>
<dbReference type="PROSITE" id="PS00622">
    <property type="entry name" value="HTH_LUXR_1"/>
    <property type="match status" value="1"/>
</dbReference>
<evidence type="ECO:0000256" key="2">
    <source>
        <dbReference type="ARBA" id="ARBA00023015"/>
    </source>
</evidence>
<dbReference type="PANTHER" id="PTHR43214:SF41">
    <property type="entry name" value="NITRATE_NITRITE RESPONSE REGULATOR PROTEIN NARP"/>
    <property type="match status" value="1"/>
</dbReference>
<dbReference type="KEGG" id="ddu:GF1_26430"/>
<protein>
    <submittedName>
        <fullName evidence="8">DNA-binding response regulator</fullName>
    </submittedName>
</protein>
<dbReference type="Pfam" id="PF00196">
    <property type="entry name" value="GerE"/>
    <property type="match status" value="1"/>
</dbReference>
<organism evidence="8 9">
    <name type="scientific">Desulfolithobacter dissulfuricans</name>
    <dbReference type="NCBI Taxonomy" id="2795293"/>
    <lineage>
        <taxon>Bacteria</taxon>
        <taxon>Pseudomonadati</taxon>
        <taxon>Thermodesulfobacteriota</taxon>
        <taxon>Desulfobulbia</taxon>
        <taxon>Desulfobulbales</taxon>
        <taxon>Desulfobulbaceae</taxon>
        <taxon>Desulfolithobacter</taxon>
    </lineage>
</organism>
<dbReference type="CDD" id="cd06170">
    <property type="entry name" value="LuxR_C_like"/>
    <property type="match status" value="1"/>
</dbReference>
<evidence type="ECO:0000313" key="9">
    <source>
        <dbReference type="Proteomes" id="UP001063350"/>
    </source>
</evidence>
<dbReference type="SMART" id="SM00448">
    <property type="entry name" value="REC"/>
    <property type="match status" value="1"/>
</dbReference>
<reference evidence="8" key="1">
    <citation type="submission" date="2020-12" db="EMBL/GenBank/DDBJ databases">
        <title>Desulfobium dissulfuricans gen. nov., sp. nov., a novel mesophilic, sulfate-reducing bacterium isolated from a deep-sea hydrothermal vent.</title>
        <authorList>
            <person name="Hashimoto Y."/>
            <person name="Tame A."/>
            <person name="Sawayama S."/>
            <person name="Miyazaki J."/>
            <person name="Takai K."/>
            <person name="Nakagawa S."/>
        </authorList>
    </citation>
    <scope>NUCLEOTIDE SEQUENCE</scope>
    <source>
        <strain evidence="8">GF1</strain>
    </source>
</reference>
<keyword evidence="1 5" id="KW-0597">Phosphoprotein</keyword>
<dbReference type="GO" id="GO:0003677">
    <property type="term" value="F:DNA binding"/>
    <property type="evidence" value="ECO:0007669"/>
    <property type="project" value="UniProtKB-KW"/>
</dbReference>
<dbReference type="SMART" id="SM00421">
    <property type="entry name" value="HTH_LUXR"/>
    <property type="match status" value="1"/>
</dbReference>
<feature type="domain" description="Response regulatory" evidence="7">
    <location>
        <begin position="4"/>
        <end position="120"/>
    </location>
</feature>
<dbReference type="Proteomes" id="UP001063350">
    <property type="component" value="Chromosome"/>
</dbReference>
<accession>A0A915U6J5</accession>
<dbReference type="AlphaFoldDB" id="A0A915U6J5"/>
<dbReference type="InterPro" id="IPR016032">
    <property type="entry name" value="Sig_transdc_resp-reg_C-effctor"/>
</dbReference>
<dbReference type="PANTHER" id="PTHR43214">
    <property type="entry name" value="TWO-COMPONENT RESPONSE REGULATOR"/>
    <property type="match status" value="1"/>
</dbReference>
<keyword evidence="9" id="KW-1185">Reference proteome</keyword>
<keyword evidence="4" id="KW-0804">Transcription</keyword>
<dbReference type="Pfam" id="PF00072">
    <property type="entry name" value="Response_reg"/>
    <property type="match status" value="1"/>
</dbReference>
<evidence type="ECO:0000256" key="5">
    <source>
        <dbReference type="PROSITE-ProRule" id="PRU00169"/>
    </source>
</evidence>
<dbReference type="InterPro" id="IPR058245">
    <property type="entry name" value="NreC/VraR/RcsB-like_REC"/>
</dbReference>
<feature type="modified residue" description="4-aspartylphosphate" evidence="5">
    <location>
        <position position="55"/>
    </location>
</feature>
<name>A0A915U6J5_9BACT</name>
<dbReference type="Gene3D" id="3.40.50.2300">
    <property type="match status" value="1"/>
</dbReference>
<dbReference type="PROSITE" id="PS50043">
    <property type="entry name" value="HTH_LUXR_2"/>
    <property type="match status" value="1"/>
</dbReference>
<dbReference type="EMBL" id="AP024233">
    <property type="protein sequence ID" value="BCO10267.1"/>
    <property type="molecule type" value="Genomic_DNA"/>
</dbReference>
<dbReference type="InterPro" id="IPR001789">
    <property type="entry name" value="Sig_transdc_resp-reg_receiver"/>
</dbReference>
<dbReference type="SUPFAM" id="SSF46894">
    <property type="entry name" value="C-terminal effector domain of the bipartite response regulators"/>
    <property type="match status" value="1"/>
</dbReference>